<name>A0AAV4X5K5_9ARAC</name>
<sequence>MFCGPHSYNFPPHNPKVTSREREQAMIVKAIECTKSITLYAVYRVDNGLLFFPGLFNEADIIRKVMGHVLSGLLYTRYPLFRAFGPNYVPSLPRFHQSRLVLFYGWLRDGEARCWKEILLKKYMVPYSRKQVI</sequence>
<accession>A0AAV4X5K5</accession>
<evidence type="ECO:0000313" key="1">
    <source>
        <dbReference type="EMBL" id="GIY90472.1"/>
    </source>
</evidence>
<reference evidence="1 2" key="1">
    <citation type="submission" date="2021-06" db="EMBL/GenBank/DDBJ databases">
        <title>Caerostris darwini draft genome.</title>
        <authorList>
            <person name="Kono N."/>
            <person name="Arakawa K."/>
        </authorList>
    </citation>
    <scope>NUCLEOTIDE SEQUENCE [LARGE SCALE GENOMIC DNA]</scope>
</reference>
<keyword evidence="2" id="KW-1185">Reference proteome</keyword>
<dbReference type="AlphaFoldDB" id="A0AAV4X5K5"/>
<dbReference type="Proteomes" id="UP001054837">
    <property type="component" value="Unassembled WGS sequence"/>
</dbReference>
<proteinExistence type="predicted"/>
<comment type="caution">
    <text evidence="1">The sequence shown here is derived from an EMBL/GenBank/DDBJ whole genome shotgun (WGS) entry which is preliminary data.</text>
</comment>
<gene>
    <name evidence="1" type="ORF">CDAR_194971</name>
</gene>
<evidence type="ECO:0000313" key="2">
    <source>
        <dbReference type="Proteomes" id="UP001054837"/>
    </source>
</evidence>
<protein>
    <submittedName>
        <fullName evidence="1">Uncharacterized protein</fullName>
    </submittedName>
</protein>
<dbReference type="EMBL" id="BPLQ01015713">
    <property type="protein sequence ID" value="GIY90472.1"/>
    <property type="molecule type" value="Genomic_DNA"/>
</dbReference>
<organism evidence="1 2">
    <name type="scientific">Caerostris darwini</name>
    <dbReference type="NCBI Taxonomy" id="1538125"/>
    <lineage>
        <taxon>Eukaryota</taxon>
        <taxon>Metazoa</taxon>
        <taxon>Ecdysozoa</taxon>
        <taxon>Arthropoda</taxon>
        <taxon>Chelicerata</taxon>
        <taxon>Arachnida</taxon>
        <taxon>Araneae</taxon>
        <taxon>Araneomorphae</taxon>
        <taxon>Entelegynae</taxon>
        <taxon>Araneoidea</taxon>
        <taxon>Araneidae</taxon>
        <taxon>Caerostris</taxon>
    </lineage>
</organism>